<evidence type="ECO:0000256" key="10">
    <source>
        <dbReference type="PROSITE-ProRule" id="PRU00024"/>
    </source>
</evidence>
<dbReference type="Pfam" id="PF13765">
    <property type="entry name" value="PRY"/>
    <property type="match status" value="1"/>
</dbReference>
<feature type="domain" description="Pyrin" evidence="13">
    <location>
        <begin position="363"/>
        <end position="451"/>
    </location>
</feature>
<dbReference type="Gene3D" id="1.10.533.10">
    <property type="entry name" value="Death Domain, Fas"/>
    <property type="match status" value="2"/>
</dbReference>
<name>A0A9D3PH06_MEGAT</name>
<dbReference type="PROSITE" id="PS50837">
    <property type="entry name" value="NACHT"/>
    <property type="match status" value="1"/>
</dbReference>
<dbReference type="InterPro" id="IPR032675">
    <property type="entry name" value="LRR_dom_sf"/>
</dbReference>
<evidence type="ECO:0000256" key="9">
    <source>
        <dbReference type="ARBA" id="ARBA00022840"/>
    </source>
</evidence>
<reference evidence="15" key="1">
    <citation type="submission" date="2021-01" db="EMBL/GenBank/DDBJ databases">
        <authorList>
            <person name="Zahm M."/>
            <person name="Roques C."/>
            <person name="Cabau C."/>
            <person name="Klopp C."/>
            <person name="Donnadieu C."/>
            <person name="Jouanno E."/>
            <person name="Lampietro C."/>
            <person name="Louis A."/>
            <person name="Herpin A."/>
            <person name="Echchiki A."/>
            <person name="Berthelot C."/>
            <person name="Parey E."/>
            <person name="Roest-Crollius H."/>
            <person name="Braasch I."/>
            <person name="Postlethwait J."/>
            <person name="Bobe J."/>
            <person name="Montfort J."/>
            <person name="Bouchez O."/>
            <person name="Begum T."/>
            <person name="Mejri S."/>
            <person name="Adams A."/>
            <person name="Chen W.-J."/>
            <person name="Guiguen Y."/>
        </authorList>
    </citation>
    <scope>NUCLEOTIDE SEQUENCE</scope>
    <source>
        <strain evidence="15">YG-15Mar2019-1</strain>
        <tissue evidence="15">Brain</tissue>
    </source>
</reference>
<dbReference type="Gene3D" id="3.30.160.60">
    <property type="entry name" value="Classic Zinc Finger"/>
    <property type="match status" value="1"/>
</dbReference>
<dbReference type="InterPro" id="IPR000315">
    <property type="entry name" value="Znf_B-box"/>
</dbReference>
<evidence type="ECO:0000256" key="4">
    <source>
        <dbReference type="ARBA" id="ARBA00022723"/>
    </source>
</evidence>
<dbReference type="InterPro" id="IPR027417">
    <property type="entry name" value="P-loop_NTPase"/>
</dbReference>
<dbReference type="InterPro" id="IPR006574">
    <property type="entry name" value="PRY"/>
</dbReference>
<dbReference type="Pfam" id="PF00643">
    <property type="entry name" value="zf-B_box"/>
    <property type="match status" value="1"/>
</dbReference>
<dbReference type="InterPro" id="IPR043136">
    <property type="entry name" value="B30.2/SPRY_sf"/>
</dbReference>
<dbReference type="SMART" id="SM00336">
    <property type="entry name" value="BBOX"/>
    <property type="match status" value="1"/>
</dbReference>
<keyword evidence="4" id="KW-0479">Metal-binding</keyword>
<dbReference type="SMART" id="SM01289">
    <property type="entry name" value="PYRIN"/>
    <property type="match status" value="2"/>
</dbReference>
<keyword evidence="9" id="KW-0067">ATP-binding</keyword>
<dbReference type="PROSITE" id="PS51450">
    <property type="entry name" value="LRR"/>
    <property type="match status" value="1"/>
</dbReference>
<dbReference type="SUPFAM" id="SSF49899">
    <property type="entry name" value="Concanavalin A-like lectins/glucanases"/>
    <property type="match status" value="1"/>
</dbReference>
<dbReference type="PROSITE" id="PS50824">
    <property type="entry name" value="DAPIN"/>
    <property type="match status" value="2"/>
</dbReference>
<keyword evidence="6" id="KW-0547">Nucleotide-binding</keyword>
<dbReference type="InterPro" id="IPR013320">
    <property type="entry name" value="ConA-like_dom_sf"/>
</dbReference>
<feature type="domain" description="B box-type" evidence="12">
    <location>
        <begin position="314"/>
        <end position="354"/>
    </location>
</feature>
<keyword evidence="5" id="KW-0677">Repeat</keyword>
<sequence>MADLSEDEEPSHASLLLDYLKEFCEQEFKEFKWHLSQKVLKGFPPIPRGQVTKLDKMDLVDVMVNTYCDEGALKISLKILRKMNQNGLAQRLERDLQKLCPMLTMGCPESLEMPPPSTVLTKGFSEPPLSFAVPPEELPLLRQPYPSRMAPIARDGDHEGPETGNRTMHVGYSGEPSGSLQYGCMLCKGPLKDLVSIPCGHLFCRQCISSYWDQSGPSGAYACPRCRKRSRTRPALHVHTALAGLVQELQQEGCSPALPAHGTMRLGEVAFEDYMGGCHRLSQSSLTYQAAGTQLPYAPITVQSHTLLETTGNQLPRVCQLHHGPAEGFCNTDQMPVCRLCAEQEHQGHDIVCADTKQAWARVPTSSDSLSLLVHTLEKLAEEEFQQFKWTLRNDFPEYFGGSMEDYDIVGIVHKMLECCGREGALKITLHVLGKFNQDSHAKSEKKQNIQETMKMKMKKKFECIFEVIAKQGSTIFLNDIFTELYITEGGSGGVNNEHEVRQIESTSKRQAAQETAIKCNDIFQPLPGQRKDIRAVLTKGIAGIGKTVSVQKFVLDWAEGKANQDLSFIFPLPFRDLNVLRGRKYSLMQLLHQYFPEMKAIENIESTKFKVLFIFDGFDECRIPLDFRNCDVWCDVTESTSVEVLLTNLIKGNLLPTALLWITSRPAAAGQIPSDCIQQLTEVRGFNDPQKEEYFLKRFRDQTLAHKIIAHIKSSKSLHIMCHILVFCWISATVLEKLLVEADSGDIPKTLTQMYTHFLLIQINIKNQKYQGTSEKNAKKLSESDKEIILKLGELAFQQLEKGNLIFYGDDLKECGIDVSEASVYSGVCTEIFKEEFGLYQEKVYCFVHLSIQEFLAALYVFYLCTQENKNALNPECVWNEQQESYDMESAGEELNPADMETDQEAVNSEYMNEDEEYLLGEEEGYSEDCVYYIGDDDEAEVPFSTPLSDLHTGAVDKALQSGNGHLDLFLRFLLGISLDSNQALLKDLLKPISNSAQNAEVTVAYIKDKIREESSPERTINLFHCLIELNDNSLVEEIQTALSSGMLKDKVLEPHQCSALAYVLLMSDDVLDEFDLKIYNTQDLGHERLVPVVKSCRRAILDSCNLMQESCKIIASALTTNISHLQELDLSYNNYVEDSGVRLLCPGLTSPHCKLKRLALAGCQITEESCDALASALRSSHLTELDLSHNHVGDSGLRLLLAGLKNLTCKLQKLLLERCNLSEHCCKDLASVLHLHHTELRELELRDNDLMDSGVRVLSTGLEDPSCKLQRLGLSGCQVTEGGCISLALALSSNSSQLRELDLTYNHLGESAVRLLSAGVADPNRNLEKLLVDHGGEFRIKHGLQKYACHLELDPNTASRELCLSEGNRKVTRGTEEQPYPDHPESGLLILFYRSFLSAPNIMNF</sequence>
<dbReference type="GO" id="GO:0005524">
    <property type="term" value="F:ATP binding"/>
    <property type="evidence" value="ECO:0007669"/>
    <property type="project" value="UniProtKB-KW"/>
</dbReference>
<dbReference type="InterPro" id="IPR011029">
    <property type="entry name" value="DEATH-like_dom_sf"/>
</dbReference>
<dbReference type="Pfam" id="PF00097">
    <property type="entry name" value="zf-C3HC4"/>
    <property type="match status" value="1"/>
</dbReference>
<dbReference type="Gene3D" id="3.30.40.10">
    <property type="entry name" value="Zinc/RING finger domain, C3HC4 (zinc finger)"/>
    <property type="match status" value="1"/>
</dbReference>
<dbReference type="InterPro" id="IPR004020">
    <property type="entry name" value="DAPIN"/>
</dbReference>
<dbReference type="Proteomes" id="UP001046870">
    <property type="component" value="Chromosome 20"/>
</dbReference>
<dbReference type="InterPro" id="IPR051261">
    <property type="entry name" value="NLR"/>
</dbReference>
<dbReference type="Pfam" id="PF02758">
    <property type="entry name" value="PYRIN"/>
    <property type="match status" value="2"/>
</dbReference>
<keyword evidence="8" id="KW-0862">Zinc</keyword>
<dbReference type="Pfam" id="PF14484">
    <property type="entry name" value="FISNA"/>
    <property type="match status" value="1"/>
</dbReference>
<dbReference type="Pfam" id="PF17776">
    <property type="entry name" value="NLRC4_HD2"/>
    <property type="match status" value="1"/>
</dbReference>
<evidence type="ECO:0000256" key="5">
    <source>
        <dbReference type="ARBA" id="ARBA00022737"/>
    </source>
</evidence>
<evidence type="ECO:0008006" key="17">
    <source>
        <dbReference type="Google" id="ProtNLM"/>
    </source>
</evidence>
<dbReference type="CDD" id="cd19769">
    <property type="entry name" value="Bbox2_TRIM16-like"/>
    <property type="match status" value="1"/>
</dbReference>
<dbReference type="SMART" id="SM01288">
    <property type="entry name" value="FISNA"/>
    <property type="match status" value="1"/>
</dbReference>
<dbReference type="Gene3D" id="3.40.50.300">
    <property type="entry name" value="P-loop containing nucleotide triphosphate hydrolases"/>
    <property type="match status" value="1"/>
</dbReference>
<dbReference type="SUPFAM" id="SSF47986">
    <property type="entry name" value="DEATH domain"/>
    <property type="match status" value="2"/>
</dbReference>
<dbReference type="GO" id="GO:0005737">
    <property type="term" value="C:cytoplasm"/>
    <property type="evidence" value="ECO:0007669"/>
    <property type="project" value="UniProtKB-SubCell"/>
</dbReference>
<dbReference type="InterPro" id="IPR007111">
    <property type="entry name" value="NACHT_NTPase"/>
</dbReference>
<dbReference type="InterPro" id="IPR018957">
    <property type="entry name" value="Znf_C3HC4_RING-type"/>
</dbReference>
<keyword evidence="3" id="KW-0433">Leucine-rich repeat</keyword>
<dbReference type="PROSITE" id="PS00518">
    <property type="entry name" value="ZF_RING_1"/>
    <property type="match status" value="1"/>
</dbReference>
<dbReference type="InterPro" id="IPR041267">
    <property type="entry name" value="NLRP_HD2"/>
</dbReference>
<dbReference type="InterPro" id="IPR017907">
    <property type="entry name" value="Znf_RING_CS"/>
</dbReference>
<feature type="domain" description="Pyrin" evidence="13">
    <location>
        <begin position="1"/>
        <end position="98"/>
    </location>
</feature>
<evidence type="ECO:0000256" key="8">
    <source>
        <dbReference type="ARBA" id="ARBA00022833"/>
    </source>
</evidence>
<dbReference type="InterPro" id="IPR029495">
    <property type="entry name" value="NACHT-assoc"/>
</dbReference>
<dbReference type="SUPFAM" id="SSF57850">
    <property type="entry name" value="RING/U-box"/>
    <property type="match status" value="1"/>
</dbReference>
<evidence type="ECO:0000259" key="12">
    <source>
        <dbReference type="PROSITE" id="PS50119"/>
    </source>
</evidence>
<dbReference type="FunFam" id="3.40.50.300:FF:000210">
    <property type="entry name" value="Si:dkey-16p6.1"/>
    <property type="match status" value="1"/>
</dbReference>
<dbReference type="InterPro" id="IPR001611">
    <property type="entry name" value="Leu-rich_rpt"/>
</dbReference>
<dbReference type="InterPro" id="IPR006553">
    <property type="entry name" value="Leu-rich_rpt_Cys-con_subtyp"/>
</dbReference>
<dbReference type="CDD" id="cd08321">
    <property type="entry name" value="Pyrin_ASC-like"/>
    <property type="match status" value="1"/>
</dbReference>
<dbReference type="Pfam" id="PF13516">
    <property type="entry name" value="LRR_6"/>
    <property type="match status" value="3"/>
</dbReference>
<keyword evidence="7 10" id="KW-0863">Zinc-finger</keyword>
<dbReference type="InterPro" id="IPR041075">
    <property type="entry name" value="NOD1/2_WH"/>
</dbReference>
<dbReference type="InterPro" id="IPR013083">
    <property type="entry name" value="Znf_RING/FYVE/PHD"/>
</dbReference>
<comment type="caution">
    <text evidence="15">The sequence shown here is derived from an EMBL/GenBank/DDBJ whole genome shotgun (WGS) entry which is preliminary data.</text>
</comment>
<evidence type="ECO:0000256" key="3">
    <source>
        <dbReference type="ARBA" id="ARBA00022614"/>
    </source>
</evidence>
<dbReference type="Pfam" id="PF17779">
    <property type="entry name" value="WHD_NOD2"/>
    <property type="match status" value="1"/>
</dbReference>
<dbReference type="Gene3D" id="3.80.10.10">
    <property type="entry name" value="Ribonuclease Inhibitor"/>
    <property type="match status" value="2"/>
</dbReference>
<dbReference type="SUPFAM" id="SSF52047">
    <property type="entry name" value="RNI-like"/>
    <property type="match status" value="1"/>
</dbReference>
<evidence type="ECO:0000259" key="13">
    <source>
        <dbReference type="PROSITE" id="PS50824"/>
    </source>
</evidence>
<comment type="subcellular location">
    <subcellularLocation>
        <location evidence="1">Cytoplasm</location>
    </subcellularLocation>
</comment>
<proteinExistence type="predicted"/>
<organism evidence="15 16">
    <name type="scientific">Megalops atlanticus</name>
    <name type="common">Tarpon</name>
    <name type="synonym">Clupea gigantea</name>
    <dbReference type="NCBI Taxonomy" id="7932"/>
    <lineage>
        <taxon>Eukaryota</taxon>
        <taxon>Metazoa</taxon>
        <taxon>Chordata</taxon>
        <taxon>Craniata</taxon>
        <taxon>Vertebrata</taxon>
        <taxon>Euteleostomi</taxon>
        <taxon>Actinopterygii</taxon>
        <taxon>Neopterygii</taxon>
        <taxon>Teleostei</taxon>
        <taxon>Elopiformes</taxon>
        <taxon>Megalopidae</taxon>
        <taxon>Megalops</taxon>
    </lineage>
</organism>
<dbReference type="SMART" id="SM00184">
    <property type="entry name" value="RING"/>
    <property type="match status" value="1"/>
</dbReference>
<evidence type="ECO:0000256" key="2">
    <source>
        <dbReference type="ARBA" id="ARBA00022490"/>
    </source>
</evidence>
<evidence type="ECO:0000256" key="6">
    <source>
        <dbReference type="ARBA" id="ARBA00022741"/>
    </source>
</evidence>
<dbReference type="InterPro" id="IPR001841">
    <property type="entry name" value="Znf_RING"/>
</dbReference>
<dbReference type="SMART" id="SM00589">
    <property type="entry name" value="PRY"/>
    <property type="match status" value="1"/>
</dbReference>
<gene>
    <name evidence="15" type="ORF">MATL_G00225440</name>
</gene>
<dbReference type="PANTHER" id="PTHR24106">
    <property type="entry name" value="NACHT, LRR AND CARD DOMAINS-CONTAINING"/>
    <property type="match status" value="1"/>
</dbReference>
<evidence type="ECO:0000259" key="14">
    <source>
        <dbReference type="PROSITE" id="PS50837"/>
    </source>
</evidence>
<dbReference type="Pfam" id="PF05729">
    <property type="entry name" value="NACHT"/>
    <property type="match status" value="1"/>
</dbReference>
<evidence type="ECO:0000313" key="16">
    <source>
        <dbReference type="Proteomes" id="UP001046870"/>
    </source>
</evidence>
<dbReference type="Gene3D" id="2.60.120.920">
    <property type="match status" value="1"/>
</dbReference>
<dbReference type="SMART" id="SM00367">
    <property type="entry name" value="LRR_CC"/>
    <property type="match status" value="5"/>
</dbReference>
<dbReference type="SMART" id="SM00368">
    <property type="entry name" value="LRR_RI"/>
    <property type="match status" value="7"/>
</dbReference>
<feature type="domain" description="NACHT" evidence="14">
    <location>
        <begin position="535"/>
        <end position="669"/>
    </location>
</feature>
<dbReference type="GO" id="GO:0008270">
    <property type="term" value="F:zinc ion binding"/>
    <property type="evidence" value="ECO:0007669"/>
    <property type="project" value="UniProtKB-KW"/>
</dbReference>
<dbReference type="EMBL" id="JAFDVH010000020">
    <property type="protein sequence ID" value="KAG7458886.1"/>
    <property type="molecule type" value="Genomic_DNA"/>
</dbReference>
<accession>A0A9D3PH06</accession>
<dbReference type="SUPFAM" id="SSF57845">
    <property type="entry name" value="B-box zinc-binding domain"/>
    <property type="match status" value="1"/>
</dbReference>
<feature type="domain" description="RING-type" evidence="11">
    <location>
        <begin position="184"/>
        <end position="227"/>
    </location>
</feature>
<dbReference type="OrthoDB" id="120976at2759"/>
<keyword evidence="16" id="KW-1185">Reference proteome</keyword>
<dbReference type="PROSITE" id="PS50119">
    <property type="entry name" value="ZF_BBOX"/>
    <property type="match status" value="1"/>
</dbReference>
<evidence type="ECO:0000313" key="15">
    <source>
        <dbReference type="EMBL" id="KAG7458886.1"/>
    </source>
</evidence>
<evidence type="ECO:0000259" key="11">
    <source>
        <dbReference type="PROSITE" id="PS50089"/>
    </source>
</evidence>
<protein>
    <recommendedName>
        <fullName evidence="17">NACHT, LRR and PYD domains-containing protein 12-like</fullName>
    </recommendedName>
</protein>
<evidence type="ECO:0000256" key="7">
    <source>
        <dbReference type="ARBA" id="ARBA00022771"/>
    </source>
</evidence>
<dbReference type="PROSITE" id="PS50089">
    <property type="entry name" value="ZF_RING_2"/>
    <property type="match status" value="1"/>
</dbReference>
<keyword evidence="2" id="KW-0963">Cytoplasm</keyword>
<evidence type="ECO:0000256" key="1">
    <source>
        <dbReference type="ARBA" id="ARBA00004496"/>
    </source>
</evidence>